<evidence type="ECO:0000313" key="1">
    <source>
        <dbReference type="EMBL" id="CAK7925865.1"/>
    </source>
</evidence>
<accession>A0AAV1TUD4</accession>
<dbReference type="Proteomes" id="UP001162060">
    <property type="component" value="Unassembled WGS sequence"/>
</dbReference>
<evidence type="ECO:0008006" key="3">
    <source>
        <dbReference type="Google" id="ProtNLM"/>
    </source>
</evidence>
<organism evidence="1 2">
    <name type="scientific">Peronospora matthiolae</name>
    <dbReference type="NCBI Taxonomy" id="2874970"/>
    <lineage>
        <taxon>Eukaryota</taxon>
        <taxon>Sar</taxon>
        <taxon>Stramenopiles</taxon>
        <taxon>Oomycota</taxon>
        <taxon>Peronosporomycetes</taxon>
        <taxon>Peronosporales</taxon>
        <taxon>Peronosporaceae</taxon>
        <taxon>Peronospora</taxon>
    </lineage>
</organism>
<protein>
    <recommendedName>
        <fullName evidence="3">Polyprotein</fullName>
    </recommendedName>
</protein>
<evidence type="ECO:0000313" key="2">
    <source>
        <dbReference type="Proteomes" id="UP001162060"/>
    </source>
</evidence>
<dbReference type="AlphaFoldDB" id="A0AAV1TUD4"/>
<dbReference type="EMBL" id="CAKLBY020000092">
    <property type="protein sequence ID" value="CAK7925865.1"/>
    <property type="molecule type" value="Genomic_DNA"/>
</dbReference>
<sequence>MADEDSSLKAKHIDVRTKFVCDYARRGIILSQYVRLDQQLADLLTKALDADVMQ</sequence>
<proteinExistence type="predicted"/>
<comment type="caution">
    <text evidence="1">The sequence shown here is derived from an EMBL/GenBank/DDBJ whole genome shotgun (WGS) entry which is preliminary data.</text>
</comment>
<name>A0AAV1TUD4_9STRA</name>
<reference evidence="1" key="1">
    <citation type="submission" date="2024-01" db="EMBL/GenBank/DDBJ databases">
        <authorList>
            <person name="Webb A."/>
        </authorList>
    </citation>
    <scope>NUCLEOTIDE SEQUENCE</scope>
    <source>
        <strain evidence="1">Pm1</strain>
    </source>
</reference>
<gene>
    <name evidence="1" type="ORF">PM001_LOCUS11015</name>
</gene>